<evidence type="ECO:0000256" key="3">
    <source>
        <dbReference type="ARBA" id="ARBA00023163"/>
    </source>
</evidence>
<dbReference type="REBASE" id="46392">
    <property type="entry name" value="C.CbaOR16ORF30744P"/>
</dbReference>
<keyword evidence="3" id="KW-0804">Transcription</keyword>
<gene>
    <name evidence="5" type="ORF">OR16_30754</name>
</gene>
<dbReference type="InterPro" id="IPR050807">
    <property type="entry name" value="TransReg_Diox_bact_type"/>
</dbReference>
<proteinExistence type="predicted"/>
<dbReference type="PANTHER" id="PTHR46797">
    <property type="entry name" value="HTH-TYPE TRANSCRIPTIONAL REGULATOR"/>
    <property type="match status" value="1"/>
</dbReference>
<dbReference type="CDD" id="cd00093">
    <property type="entry name" value="HTH_XRE"/>
    <property type="match status" value="1"/>
</dbReference>
<keyword evidence="1" id="KW-0805">Transcription regulation</keyword>
<evidence type="ECO:0000313" key="6">
    <source>
        <dbReference type="Proteomes" id="UP000005808"/>
    </source>
</evidence>
<dbReference type="GO" id="GO:0003700">
    <property type="term" value="F:DNA-binding transcription factor activity"/>
    <property type="evidence" value="ECO:0007669"/>
    <property type="project" value="TreeGrafter"/>
</dbReference>
<dbReference type="Gene3D" id="1.10.260.40">
    <property type="entry name" value="lambda repressor-like DNA-binding domains"/>
    <property type="match status" value="1"/>
</dbReference>
<reference evidence="5 6" key="1">
    <citation type="journal article" date="2012" name="J. Bacteriol.">
        <title>De Novo Genome Project of Cupriavidus basilensis OR16.</title>
        <authorList>
            <person name="Cserhati M."/>
            <person name="Kriszt B."/>
            <person name="Szoboszlay S."/>
            <person name="Toth A."/>
            <person name="Szabo I."/>
            <person name="Tancsics A."/>
            <person name="Nagy I."/>
            <person name="Horvath B."/>
            <person name="Nagy I."/>
            <person name="Kukolya J."/>
        </authorList>
    </citation>
    <scope>NUCLEOTIDE SEQUENCE [LARGE SCALE GENOMIC DNA]</scope>
    <source>
        <strain evidence="5 6">OR16</strain>
    </source>
</reference>
<sequence length="77" mass="8848">MPKHHDNFLQWFGSRVRGLRQQKGLSQEELSQLAGIDRTYIGGVERGERNLSLLNVKRLADALGINAKDLFDDDFEY</sequence>
<dbReference type="InterPro" id="IPR010982">
    <property type="entry name" value="Lambda_DNA-bd_dom_sf"/>
</dbReference>
<dbReference type="SMART" id="SM00530">
    <property type="entry name" value="HTH_XRE"/>
    <property type="match status" value="1"/>
</dbReference>
<accession>H1SD31</accession>
<evidence type="ECO:0000313" key="5">
    <source>
        <dbReference type="EMBL" id="EHP39577.1"/>
    </source>
</evidence>
<evidence type="ECO:0000259" key="4">
    <source>
        <dbReference type="PROSITE" id="PS50943"/>
    </source>
</evidence>
<name>H1SD31_9BURK</name>
<dbReference type="OrthoDB" id="1097442at2"/>
<dbReference type="GO" id="GO:0003677">
    <property type="term" value="F:DNA binding"/>
    <property type="evidence" value="ECO:0007669"/>
    <property type="project" value="UniProtKB-KW"/>
</dbReference>
<feature type="domain" description="HTH cro/C1-type" evidence="4">
    <location>
        <begin position="16"/>
        <end position="70"/>
    </location>
</feature>
<keyword evidence="2" id="KW-0238">DNA-binding</keyword>
<dbReference type="GO" id="GO:0005829">
    <property type="term" value="C:cytosol"/>
    <property type="evidence" value="ECO:0007669"/>
    <property type="project" value="TreeGrafter"/>
</dbReference>
<dbReference type="PROSITE" id="PS50943">
    <property type="entry name" value="HTH_CROC1"/>
    <property type="match status" value="1"/>
</dbReference>
<dbReference type="Pfam" id="PF01381">
    <property type="entry name" value="HTH_3"/>
    <property type="match status" value="1"/>
</dbReference>
<comment type="caution">
    <text evidence="5">The sequence shown here is derived from an EMBL/GenBank/DDBJ whole genome shotgun (WGS) entry which is preliminary data.</text>
</comment>
<dbReference type="AlphaFoldDB" id="H1SD31"/>
<dbReference type="PANTHER" id="PTHR46797:SF23">
    <property type="entry name" value="HTH-TYPE TRANSCRIPTIONAL REGULATOR SUTR"/>
    <property type="match status" value="1"/>
</dbReference>
<dbReference type="Proteomes" id="UP000005808">
    <property type="component" value="Unassembled WGS sequence"/>
</dbReference>
<evidence type="ECO:0000256" key="2">
    <source>
        <dbReference type="ARBA" id="ARBA00023125"/>
    </source>
</evidence>
<organism evidence="5 6">
    <name type="scientific">Cupriavidus basilensis OR16</name>
    <dbReference type="NCBI Taxonomy" id="1127483"/>
    <lineage>
        <taxon>Bacteria</taxon>
        <taxon>Pseudomonadati</taxon>
        <taxon>Pseudomonadota</taxon>
        <taxon>Betaproteobacteria</taxon>
        <taxon>Burkholderiales</taxon>
        <taxon>Burkholderiaceae</taxon>
        <taxon>Cupriavidus</taxon>
    </lineage>
</organism>
<dbReference type="InterPro" id="IPR001387">
    <property type="entry name" value="Cro/C1-type_HTH"/>
</dbReference>
<dbReference type="EMBL" id="AHJE01000087">
    <property type="protein sequence ID" value="EHP39577.1"/>
    <property type="molecule type" value="Genomic_DNA"/>
</dbReference>
<protein>
    <submittedName>
        <fullName evidence="5">XRE family transcriptional regulator</fullName>
    </submittedName>
</protein>
<dbReference type="SUPFAM" id="SSF47413">
    <property type="entry name" value="lambda repressor-like DNA-binding domains"/>
    <property type="match status" value="1"/>
</dbReference>
<evidence type="ECO:0000256" key="1">
    <source>
        <dbReference type="ARBA" id="ARBA00023015"/>
    </source>
</evidence>